<name>A0A975XU90_9RHOO</name>
<dbReference type="Proteomes" id="UP000683428">
    <property type="component" value="Chromosome"/>
</dbReference>
<dbReference type="KEGG" id="aiq:Azoinq_11805"/>
<gene>
    <name evidence="1" type="ORF">Azoinq_11805</name>
</gene>
<dbReference type="AlphaFoldDB" id="A0A975XU90"/>
<dbReference type="RefSeq" id="WP_216128839.1">
    <property type="nucleotide sequence ID" value="NZ_CP064782.1"/>
</dbReference>
<protein>
    <submittedName>
        <fullName evidence="1">Uncharacterized protein</fullName>
    </submittedName>
</protein>
<proteinExistence type="predicted"/>
<organism evidence="1 2">
    <name type="scientific">Azospira inquinata</name>
    <dbReference type="NCBI Taxonomy" id="2785627"/>
    <lineage>
        <taxon>Bacteria</taxon>
        <taxon>Pseudomonadati</taxon>
        <taxon>Pseudomonadota</taxon>
        <taxon>Betaproteobacteria</taxon>
        <taxon>Rhodocyclales</taxon>
        <taxon>Rhodocyclaceae</taxon>
        <taxon>Azospira</taxon>
    </lineage>
</organism>
<accession>A0A975XU90</accession>
<keyword evidence="2" id="KW-1185">Reference proteome</keyword>
<evidence type="ECO:0000313" key="1">
    <source>
        <dbReference type="EMBL" id="QWT48529.1"/>
    </source>
</evidence>
<sequence>MPGLVGVEEWGGRYVIQPLISSKDFKDIFSKNDSEPLAKEINKIISKVDGEVVVKINHQYVLESNASAISKDKDGRSVYRWKFNAKSYPNMKMIFSFSPSGAKEGEEGEAKEGADCVKLFGKKCKCGPFRMAYPSGEVQKNMPYVLSAGENRYEGCTDENGDTMSVDLDKVGKCSLGFAAKDKSCAKK</sequence>
<evidence type="ECO:0000313" key="2">
    <source>
        <dbReference type="Proteomes" id="UP000683428"/>
    </source>
</evidence>
<reference evidence="1" key="1">
    <citation type="submission" date="2020-11" db="EMBL/GenBank/DDBJ databases">
        <title>Azospira inquinata sp. nov.</title>
        <authorList>
            <person name="Moe W.M."/>
            <person name="Mikes M.C."/>
        </authorList>
    </citation>
    <scope>NUCLEOTIDE SEQUENCE</scope>
    <source>
        <strain evidence="1">Azo-3</strain>
    </source>
</reference>
<dbReference type="EMBL" id="CP064782">
    <property type="protein sequence ID" value="QWT48529.1"/>
    <property type="molecule type" value="Genomic_DNA"/>
</dbReference>